<dbReference type="Pfam" id="PF12849">
    <property type="entry name" value="PBP_like_2"/>
    <property type="match status" value="1"/>
</dbReference>
<dbReference type="CDD" id="cd13653">
    <property type="entry name" value="PBP2_phosphate_like_1"/>
    <property type="match status" value="1"/>
</dbReference>
<sequence length="308" mass="32926">MKSIYLLRPSGQKRRLASSKNLLRRAALLCCLLLGTYVLTSCSAPGSQSQPIAGKLRVTGSTALLPLAQEAGKLFEQQYTGTKIEVSGGGSGHGLDAVTAQQAEIGNSDIYANPAIYPDPNLTDHIVCVTPFEMITNPGITVPSLTQQQIIDIFSTGKINNWSQLGGPDLKITPIVRPSNSGTRATFRKYILGGRDEKGTLLTTDSSTTVRDTVAKTPGAIGYVAASYVTNAIHTVEIDNQKGTVSTISSGKYNFWSYEHMYTLGGDDAILEAFLQFMLGSDVQQKAQEMGYVPINSMQTPGVASVTP</sequence>
<reference evidence="3 4" key="1">
    <citation type="journal article" date="2021" name="Int. J. Syst. Evol. Microbiol.">
        <title>Reticulibacter mediterranei gen. nov., sp. nov., within the new family Reticulibacteraceae fam. nov., and Ktedonospora formicarum gen. nov., sp. nov., Ktedonobacter robiniae sp. nov., Dictyobacter formicarum sp. nov. and Dictyobacter arantiisoli sp. nov., belonging to the class Ktedonobacteria.</title>
        <authorList>
            <person name="Yabe S."/>
            <person name="Zheng Y."/>
            <person name="Wang C.M."/>
            <person name="Sakai Y."/>
            <person name="Abe K."/>
            <person name="Yokota A."/>
            <person name="Donadio S."/>
            <person name="Cavaletti L."/>
            <person name="Monciardini P."/>
        </authorList>
    </citation>
    <scope>NUCLEOTIDE SEQUENCE [LARGE SCALE GENOMIC DNA]</scope>
    <source>
        <strain evidence="3 4">SOSP1-30</strain>
    </source>
</reference>
<dbReference type="Gene3D" id="3.40.190.10">
    <property type="entry name" value="Periplasmic binding protein-like II"/>
    <property type="match status" value="2"/>
</dbReference>
<protein>
    <submittedName>
        <fullName evidence="3">Phosphate-binding protein</fullName>
    </submittedName>
</protein>
<dbReference type="SUPFAM" id="SSF53850">
    <property type="entry name" value="Periplasmic binding protein-like II"/>
    <property type="match status" value="1"/>
</dbReference>
<dbReference type="RefSeq" id="WP_201370673.1">
    <property type="nucleotide sequence ID" value="NZ_BNJG01000001.1"/>
</dbReference>
<evidence type="ECO:0000313" key="3">
    <source>
        <dbReference type="EMBL" id="GHO53904.1"/>
    </source>
</evidence>
<gene>
    <name evidence="3" type="ORF">KSB_23790</name>
</gene>
<keyword evidence="4" id="KW-1185">Reference proteome</keyword>
<proteinExistence type="predicted"/>
<dbReference type="Proteomes" id="UP000654345">
    <property type="component" value="Unassembled WGS sequence"/>
</dbReference>
<accession>A0ABQ3UMD4</accession>
<feature type="domain" description="PBP" evidence="2">
    <location>
        <begin position="47"/>
        <end position="280"/>
    </location>
</feature>
<dbReference type="PANTHER" id="PTHR30570">
    <property type="entry name" value="PERIPLASMIC PHOSPHATE BINDING COMPONENT OF PHOSPHATE ABC TRANSPORTER"/>
    <property type="match status" value="1"/>
</dbReference>
<evidence type="ECO:0000256" key="1">
    <source>
        <dbReference type="ARBA" id="ARBA00022729"/>
    </source>
</evidence>
<dbReference type="InterPro" id="IPR050811">
    <property type="entry name" value="Phosphate_ABC_transporter"/>
</dbReference>
<dbReference type="PANTHER" id="PTHR30570:SF4">
    <property type="entry name" value="PHOSPHATE-BINDING PROTEIN PSTS 1"/>
    <property type="match status" value="1"/>
</dbReference>
<dbReference type="EMBL" id="BNJG01000001">
    <property type="protein sequence ID" value="GHO53904.1"/>
    <property type="molecule type" value="Genomic_DNA"/>
</dbReference>
<name>A0ABQ3UMD4_9CHLR</name>
<organism evidence="3 4">
    <name type="scientific">Ktedonobacter robiniae</name>
    <dbReference type="NCBI Taxonomy" id="2778365"/>
    <lineage>
        <taxon>Bacteria</taxon>
        <taxon>Bacillati</taxon>
        <taxon>Chloroflexota</taxon>
        <taxon>Ktedonobacteria</taxon>
        <taxon>Ktedonobacterales</taxon>
        <taxon>Ktedonobacteraceae</taxon>
        <taxon>Ktedonobacter</taxon>
    </lineage>
</organism>
<comment type="caution">
    <text evidence="3">The sequence shown here is derived from an EMBL/GenBank/DDBJ whole genome shotgun (WGS) entry which is preliminary data.</text>
</comment>
<dbReference type="InterPro" id="IPR024370">
    <property type="entry name" value="PBP_domain"/>
</dbReference>
<evidence type="ECO:0000313" key="4">
    <source>
        <dbReference type="Proteomes" id="UP000654345"/>
    </source>
</evidence>
<evidence type="ECO:0000259" key="2">
    <source>
        <dbReference type="Pfam" id="PF12849"/>
    </source>
</evidence>
<keyword evidence="1" id="KW-0732">Signal</keyword>